<evidence type="ECO:0000313" key="2">
    <source>
        <dbReference type="EMBL" id="WVZ74098.1"/>
    </source>
</evidence>
<feature type="region of interest" description="Disordered" evidence="1">
    <location>
        <begin position="1"/>
        <end position="47"/>
    </location>
</feature>
<dbReference type="EMBL" id="CP144749">
    <property type="protein sequence ID" value="WVZ74098.1"/>
    <property type="molecule type" value="Genomic_DNA"/>
</dbReference>
<proteinExistence type="predicted"/>
<dbReference type="Proteomes" id="UP001341281">
    <property type="component" value="Chromosome 05"/>
</dbReference>
<sequence>MAARRPAPPSALSAAAPASCRPATLTQRPPRAASLFSENSETKSNPKHYLKMQGSVCGQTSCSMQVFDVGDFEGCTDELNPCQPKPLLHD</sequence>
<organism evidence="2 3">
    <name type="scientific">Paspalum notatum var. saurae</name>
    <dbReference type="NCBI Taxonomy" id="547442"/>
    <lineage>
        <taxon>Eukaryota</taxon>
        <taxon>Viridiplantae</taxon>
        <taxon>Streptophyta</taxon>
        <taxon>Embryophyta</taxon>
        <taxon>Tracheophyta</taxon>
        <taxon>Spermatophyta</taxon>
        <taxon>Magnoliopsida</taxon>
        <taxon>Liliopsida</taxon>
        <taxon>Poales</taxon>
        <taxon>Poaceae</taxon>
        <taxon>PACMAD clade</taxon>
        <taxon>Panicoideae</taxon>
        <taxon>Andropogonodae</taxon>
        <taxon>Paspaleae</taxon>
        <taxon>Paspalinae</taxon>
        <taxon>Paspalum</taxon>
    </lineage>
</organism>
<evidence type="ECO:0000256" key="1">
    <source>
        <dbReference type="SAM" id="MobiDB-lite"/>
    </source>
</evidence>
<accession>A0AAQ3WTI8</accession>
<name>A0AAQ3WTI8_PASNO</name>
<dbReference type="AlphaFoldDB" id="A0AAQ3WTI8"/>
<evidence type="ECO:0000313" key="3">
    <source>
        <dbReference type="Proteomes" id="UP001341281"/>
    </source>
</evidence>
<keyword evidence="3" id="KW-1185">Reference proteome</keyword>
<feature type="compositionally biased region" description="Low complexity" evidence="1">
    <location>
        <begin position="1"/>
        <end position="23"/>
    </location>
</feature>
<reference evidence="2 3" key="1">
    <citation type="submission" date="2024-02" db="EMBL/GenBank/DDBJ databases">
        <title>High-quality chromosome-scale genome assembly of Pensacola bahiagrass (Paspalum notatum Flugge var. saurae).</title>
        <authorList>
            <person name="Vega J.M."/>
            <person name="Podio M."/>
            <person name="Orjuela J."/>
            <person name="Siena L.A."/>
            <person name="Pessino S.C."/>
            <person name="Combes M.C."/>
            <person name="Mariac C."/>
            <person name="Albertini E."/>
            <person name="Pupilli F."/>
            <person name="Ortiz J.P.A."/>
            <person name="Leblanc O."/>
        </authorList>
    </citation>
    <scope>NUCLEOTIDE SEQUENCE [LARGE SCALE GENOMIC DNA]</scope>
    <source>
        <strain evidence="2">R1</strain>
        <tissue evidence="2">Leaf</tissue>
    </source>
</reference>
<gene>
    <name evidence="2" type="ORF">U9M48_022321</name>
</gene>
<protein>
    <submittedName>
        <fullName evidence="2">Uncharacterized protein</fullName>
    </submittedName>
</protein>